<dbReference type="EMBL" id="CAIX01000132">
    <property type="protein sequence ID" value="CCI46574.1"/>
    <property type="molecule type" value="Genomic_DNA"/>
</dbReference>
<proteinExistence type="predicted"/>
<dbReference type="Proteomes" id="UP000053237">
    <property type="component" value="Unassembled WGS sequence"/>
</dbReference>
<evidence type="ECO:0000313" key="1">
    <source>
        <dbReference type="EMBL" id="CCI46574.1"/>
    </source>
</evidence>
<dbReference type="AlphaFoldDB" id="A0A024GJR9"/>
<reference evidence="1 2" key="1">
    <citation type="submission" date="2012-05" db="EMBL/GenBank/DDBJ databases">
        <title>Recombination and specialization in a pathogen metapopulation.</title>
        <authorList>
            <person name="Gardiner A."/>
            <person name="Kemen E."/>
            <person name="Schultz-Larsen T."/>
            <person name="MacLean D."/>
            <person name="Van Oosterhout C."/>
            <person name="Jones J.D.G."/>
        </authorList>
    </citation>
    <scope>NUCLEOTIDE SEQUENCE [LARGE SCALE GENOMIC DNA]</scope>
    <source>
        <strain evidence="1 2">Ac Nc2</strain>
    </source>
</reference>
<gene>
    <name evidence="1" type="ORF">BN9_075170</name>
</gene>
<dbReference type="InParanoid" id="A0A024GJR9"/>
<accession>A0A024GJR9</accession>
<keyword evidence="2" id="KW-1185">Reference proteome</keyword>
<organism evidence="1 2">
    <name type="scientific">Albugo candida</name>
    <dbReference type="NCBI Taxonomy" id="65357"/>
    <lineage>
        <taxon>Eukaryota</taxon>
        <taxon>Sar</taxon>
        <taxon>Stramenopiles</taxon>
        <taxon>Oomycota</taxon>
        <taxon>Peronosporomycetes</taxon>
        <taxon>Albuginales</taxon>
        <taxon>Albuginaceae</taxon>
        <taxon>Albugo</taxon>
    </lineage>
</organism>
<name>A0A024GJR9_9STRA</name>
<comment type="caution">
    <text evidence="1">The sequence shown here is derived from an EMBL/GenBank/DDBJ whole genome shotgun (WGS) entry which is preliminary data.</text>
</comment>
<evidence type="ECO:0000313" key="2">
    <source>
        <dbReference type="Proteomes" id="UP000053237"/>
    </source>
</evidence>
<protein>
    <submittedName>
        <fullName evidence="1">Uncharacterized protein</fullName>
    </submittedName>
</protein>
<sequence>MRKNGRTASRHGKNTRNMCDCVAAYRSPHNIWSLPFCDHRYLSCKKPCTSACFVLLSLDNHSVILHFTTKLLTEISPFFLANIPLNIPITNSRLSIAEVTGACIEDS</sequence>